<feature type="transmembrane region" description="Helical" evidence="1">
    <location>
        <begin position="302"/>
        <end position="326"/>
    </location>
</feature>
<proteinExistence type="predicted"/>
<accession>A0A226DVE1</accession>
<comment type="caution">
    <text evidence="2">The sequence shown here is derived from an EMBL/GenBank/DDBJ whole genome shotgun (WGS) entry which is preliminary data.</text>
</comment>
<evidence type="ECO:0000313" key="3">
    <source>
        <dbReference type="Proteomes" id="UP000198287"/>
    </source>
</evidence>
<feature type="transmembrane region" description="Helical" evidence="1">
    <location>
        <begin position="269"/>
        <end position="290"/>
    </location>
</feature>
<keyword evidence="1" id="KW-1133">Transmembrane helix</keyword>
<dbReference type="AlphaFoldDB" id="A0A226DVE1"/>
<dbReference type="EMBL" id="LNIX01000010">
    <property type="protein sequence ID" value="OXA49223.1"/>
    <property type="molecule type" value="Genomic_DNA"/>
</dbReference>
<name>A0A226DVE1_FOLCA</name>
<protein>
    <submittedName>
        <fullName evidence="2">Uncharacterized protein</fullName>
    </submittedName>
</protein>
<evidence type="ECO:0000313" key="2">
    <source>
        <dbReference type="EMBL" id="OXA49223.1"/>
    </source>
</evidence>
<dbReference type="Proteomes" id="UP000198287">
    <property type="component" value="Unassembled WGS sequence"/>
</dbReference>
<reference evidence="2 3" key="1">
    <citation type="submission" date="2015-12" db="EMBL/GenBank/DDBJ databases">
        <title>The genome of Folsomia candida.</title>
        <authorList>
            <person name="Faddeeva A."/>
            <person name="Derks M.F."/>
            <person name="Anvar Y."/>
            <person name="Smit S."/>
            <person name="Van Straalen N."/>
            <person name="Roelofs D."/>
        </authorList>
    </citation>
    <scope>NUCLEOTIDE SEQUENCE [LARGE SCALE GENOMIC DNA]</scope>
    <source>
        <strain evidence="2 3">VU population</strain>
        <tissue evidence="2">Whole body</tissue>
    </source>
</reference>
<organism evidence="2 3">
    <name type="scientific">Folsomia candida</name>
    <name type="common">Springtail</name>
    <dbReference type="NCBI Taxonomy" id="158441"/>
    <lineage>
        <taxon>Eukaryota</taxon>
        <taxon>Metazoa</taxon>
        <taxon>Ecdysozoa</taxon>
        <taxon>Arthropoda</taxon>
        <taxon>Hexapoda</taxon>
        <taxon>Collembola</taxon>
        <taxon>Entomobryomorpha</taxon>
        <taxon>Isotomoidea</taxon>
        <taxon>Isotomidae</taxon>
        <taxon>Proisotominae</taxon>
        <taxon>Folsomia</taxon>
    </lineage>
</organism>
<keyword evidence="1" id="KW-0812">Transmembrane</keyword>
<dbReference type="OrthoDB" id="8297494at2759"/>
<sequence length="396" mass="45715">MITQVFKIYLVSYIKLSCFFWFSPVYWNSSLSKIEPIREKKRRDVFYVQRVIFTCYVLGMVWHVVDGSSPTDLKLQAMAIIPIFVGILFLTWIWSLELSPVQLFNSLSKFEQYLIKEYSQLIFWGRSENTINSTRGMLHFCRILQATSILCPFLNFALVLVNPCQPPFLGSMTHFCSGGVWSDSGIAKYFRFPIALADLWFCILCNTGGGAFIIMFFGVCVTSFLEYLDVISKYLMYSPSPRLIVMRYITLYRKILIAEKMLNATFASYIFPGILFSCTGIQIFSGFVSISRHSLIPMPQFLLYPLVWLNCTLFNLLVTTLSSYVYKNSNKIIGNLVEIRSHLRFRFGRRLLSREVRSCSRLKIRFGNNFFNGITPLVSQDLALSQTMSLVLLRKS</sequence>
<feature type="transmembrane region" description="Helical" evidence="1">
    <location>
        <begin position="77"/>
        <end position="96"/>
    </location>
</feature>
<keyword evidence="3" id="KW-1185">Reference proteome</keyword>
<feature type="transmembrane region" description="Helical" evidence="1">
    <location>
        <begin position="47"/>
        <end position="65"/>
    </location>
</feature>
<evidence type="ECO:0000256" key="1">
    <source>
        <dbReference type="SAM" id="Phobius"/>
    </source>
</evidence>
<feature type="transmembrane region" description="Helical" evidence="1">
    <location>
        <begin position="199"/>
        <end position="225"/>
    </location>
</feature>
<keyword evidence="1" id="KW-0472">Membrane</keyword>
<gene>
    <name evidence="2" type="ORF">Fcan01_16027</name>
</gene>